<feature type="domain" description="SnoaL-like" evidence="1">
    <location>
        <begin position="8"/>
        <end position="111"/>
    </location>
</feature>
<evidence type="ECO:0000313" key="2">
    <source>
        <dbReference type="EMBL" id="PVW13078.1"/>
    </source>
</evidence>
<evidence type="ECO:0000313" key="3">
    <source>
        <dbReference type="Proteomes" id="UP000245962"/>
    </source>
</evidence>
<dbReference type="EMBL" id="QEHR01000011">
    <property type="protein sequence ID" value="PVW13078.1"/>
    <property type="molecule type" value="Genomic_DNA"/>
</dbReference>
<proteinExistence type="predicted"/>
<dbReference type="InterPro" id="IPR037401">
    <property type="entry name" value="SnoaL-like"/>
</dbReference>
<dbReference type="Gene3D" id="3.10.450.50">
    <property type="match status" value="1"/>
</dbReference>
<accession>A0A2U0HW64</accession>
<dbReference type="InterPro" id="IPR032710">
    <property type="entry name" value="NTF2-like_dom_sf"/>
</dbReference>
<sequence>MKGEENIIEKFYRAFEHLDAERMVETYHDDVTFEDPAFGILRGEKAKNMWRMLCSSQQGKDFKIKTTNIAYEPERGTARWEAYYTFGKKKRKVHNVINAKFEFKDGKIINHLDRFNLYKWSKQAMGVKGFLLGWTAFFKKKLNKQTNIRLTEFEEKTLKHKKMEPITTNWTREELKAYILLYCAHADFIKTQEEVDYIKSKVSEADYEKIRKEFEEDTDYECIQKIEYTIEKYNYSKKEIDRLFKRIKELFLLDGEYNAAEQSIFMGLKHLLKDR</sequence>
<dbReference type="RefSeq" id="WP_116695450.1">
    <property type="nucleotide sequence ID" value="NZ_QEHR01000011.1"/>
</dbReference>
<dbReference type="OrthoDB" id="391735at2"/>
<dbReference type="AlphaFoldDB" id="A0A2U0HW64"/>
<reference evidence="2 3" key="1">
    <citation type="submission" date="2018-04" db="EMBL/GenBank/DDBJ databases">
        <title>Marixanthomonas spongiae HN-E44 sp. nov., isolated from a marine sponge.</title>
        <authorList>
            <person name="Luo L."/>
            <person name="Zhuang L."/>
        </authorList>
    </citation>
    <scope>NUCLEOTIDE SEQUENCE [LARGE SCALE GENOMIC DNA]</scope>
    <source>
        <strain evidence="2 3">HN-E44</strain>
    </source>
</reference>
<dbReference type="SUPFAM" id="SSF54427">
    <property type="entry name" value="NTF2-like"/>
    <property type="match status" value="1"/>
</dbReference>
<organism evidence="2 3">
    <name type="scientific">Marixanthomonas spongiae</name>
    <dbReference type="NCBI Taxonomy" id="2174845"/>
    <lineage>
        <taxon>Bacteria</taxon>
        <taxon>Pseudomonadati</taxon>
        <taxon>Bacteroidota</taxon>
        <taxon>Flavobacteriia</taxon>
        <taxon>Flavobacteriales</taxon>
        <taxon>Flavobacteriaceae</taxon>
        <taxon>Marixanthomonas</taxon>
    </lineage>
</organism>
<gene>
    <name evidence="2" type="ORF">DDV96_14260</name>
</gene>
<comment type="caution">
    <text evidence="2">The sequence shown here is derived from an EMBL/GenBank/DDBJ whole genome shotgun (WGS) entry which is preliminary data.</text>
</comment>
<evidence type="ECO:0000259" key="1">
    <source>
        <dbReference type="Pfam" id="PF12680"/>
    </source>
</evidence>
<keyword evidence="3" id="KW-1185">Reference proteome</keyword>
<name>A0A2U0HW64_9FLAO</name>
<dbReference type="Pfam" id="PF12680">
    <property type="entry name" value="SnoaL_2"/>
    <property type="match status" value="1"/>
</dbReference>
<protein>
    <recommendedName>
        <fullName evidence="1">SnoaL-like domain-containing protein</fullName>
    </recommendedName>
</protein>
<dbReference type="Proteomes" id="UP000245962">
    <property type="component" value="Unassembled WGS sequence"/>
</dbReference>